<dbReference type="HAMAP" id="MF_00143">
    <property type="entry name" value="UPF0114"/>
    <property type="match status" value="1"/>
</dbReference>
<dbReference type="Pfam" id="PF03350">
    <property type="entry name" value="UPF0114"/>
    <property type="match status" value="1"/>
</dbReference>
<dbReference type="PANTHER" id="PTHR38596:SF1">
    <property type="entry name" value="UPF0114 PROTEIN YQHA"/>
    <property type="match status" value="1"/>
</dbReference>
<evidence type="ECO:0000256" key="1">
    <source>
        <dbReference type="ARBA" id="ARBA00004651"/>
    </source>
</evidence>
<dbReference type="Proteomes" id="UP001196068">
    <property type="component" value="Unassembled WGS sequence"/>
</dbReference>
<dbReference type="GO" id="GO:0005886">
    <property type="term" value="C:plasma membrane"/>
    <property type="evidence" value="ECO:0007669"/>
    <property type="project" value="UniProtKB-SubCell"/>
</dbReference>
<evidence type="ECO:0000313" key="8">
    <source>
        <dbReference type="EMBL" id="MBR0656046.1"/>
    </source>
</evidence>
<comment type="subcellular location">
    <subcellularLocation>
        <location evidence="1 7">Cell membrane</location>
        <topology evidence="1 7">Multi-pass membrane protein</topology>
    </subcellularLocation>
</comment>
<evidence type="ECO:0000256" key="2">
    <source>
        <dbReference type="ARBA" id="ARBA00005774"/>
    </source>
</evidence>
<keyword evidence="5 7" id="KW-1133">Transmembrane helix</keyword>
<evidence type="ECO:0000256" key="7">
    <source>
        <dbReference type="HAMAP-Rule" id="MF_00143"/>
    </source>
</evidence>
<gene>
    <name evidence="8" type="ORF">GXW79_13265</name>
</gene>
<dbReference type="AlphaFoldDB" id="A0AAF1K4D1"/>
<keyword evidence="3 7" id="KW-1003">Cell membrane</keyword>
<comment type="similarity">
    <text evidence="2 7">Belongs to the UPF0114 family.</text>
</comment>
<feature type="transmembrane region" description="Helical" evidence="7">
    <location>
        <begin position="109"/>
        <end position="130"/>
    </location>
</feature>
<evidence type="ECO:0000256" key="5">
    <source>
        <dbReference type="ARBA" id="ARBA00022989"/>
    </source>
</evidence>
<keyword evidence="6 7" id="KW-0472">Membrane</keyword>
<evidence type="ECO:0000313" key="9">
    <source>
        <dbReference type="Proteomes" id="UP001196068"/>
    </source>
</evidence>
<evidence type="ECO:0000256" key="3">
    <source>
        <dbReference type="ARBA" id="ARBA00022475"/>
    </source>
</evidence>
<evidence type="ECO:0000256" key="6">
    <source>
        <dbReference type="ARBA" id="ARBA00023136"/>
    </source>
</evidence>
<name>A0AAF1K4D1_9PROT</name>
<feature type="transmembrane region" description="Helical" evidence="7">
    <location>
        <begin position="12"/>
        <end position="32"/>
    </location>
</feature>
<keyword evidence="4 7" id="KW-0812">Transmembrane</keyword>
<proteinExistence type="inferred from homology"/>
<comment type="caution">
    <text evidence="8">The sequence shown here is derived from an EMBL/GenBank/DDBJ whole genome shotgun (WGS) entry which is preliminary data.</text>
</comment>
<reference evidence="8" key="2">
    <citation type="journal article" date="2021" name="Syst. Appl. Microbiol.">
        <title>Roseomonas hellenica sp. nov., isolated from roots of wild-growing Alkanna tinctoria.</title>
        <authorList>
            <person name="Rat A."/>
            <person name="Naranjo H.D."/>
            <person name="Lebbe L."/>
            <person name="Cnockaert M."/>
            <person name="Krigas N."/>
            <person name="Grigoriadou K."/>
            <person name="Maloupa E."/>
            <person name="Willems A."/>
        </authorList>
    </citation>
    <scope>NUCLEOTIDE SEQUENCE</scope>
    <source>
        <strain evidence="8">LMG 28251</strain>
    </source>
</reference>
<accession>A0AAF1K4D1</accession>
<dbReference type="RefSeq" id="WP_211874886.1">
    <property type="nucleotide sequence ID" value="NZ_JAAEDH010000014.1"/>
</dbReference>
<organism evidence="8 9">
    <name type="scientific">Plastoroseomonas arctica</name>
    <dbReference type="NCBI Taxonomy" id="1509237"/>
    <lineage>
        <taxon>Bacteria</taxon>
        <taxon>Pseudomonadati</taxon>
        <taxon>Pseudomonadota</taxon>
        <taxon>Alphaproteobacteria</taxon>
        <taxon>Acetobacterales</taxon>
        <taxon>Acetobacteraceae</taxon>
        <taxon>Plastoroseomonas</taxon>
    </lineage>
</organism>
<feature type="transmembrane region" description="Helical" evidence="7">
    <location>
        <begin position="136"/>
        <end position="156"/>
    </location>
</feature>
<protein>
    <recommendedName>
        <fullName evidence="7">UPF0114 protein GXW79_13265</fullName>
    </recommendedName>
</protein>
<evidence type="ECO:0000256" key="4">
    <source>
        <dbReference type="ARBA" id="ARBA00022692"/>
    </source>
</evidence>
<feature type="transmembrane region" description="Helical" evidence="7">
    <location>
        <begin position="52"/>
        <end position="75"/>
    </location>
</feature>
<sequence>MQGALEKSILATRWLLAVFLVGLGVALALYAVRFVWKLGKLAADLFEPDDSVFLLGVLHLLDAALVASLIVMVVISSWDSLVSKLTDDNGTSKVAWATKIDATNLKLKLATAIVAISSIHLLQIFMSVGSYGDREIIWALALHGMFVGGGFLLAVMDRLGAKPEPG</sequence>
<dbReference type="PANTHER" id="PTHR38596">
    <property type="entry name" value="UPF0114 PROTEIN YQHA"/>
    <property type="match status" value="1"/>
</dbReference>
<reference evidence="8" key="1">
    <citation type="submission" date="2020-01" db="EMBL/GenBank/DDBJ databases">
        <authorList>
            <person name="Rat A."/>
        </authorList>
    </citation>
    <scope>NUCLEOTIDE SEQUENCE</scope>
    <source>
        <strain evidence="8">LMG 28251</strain>
    </source>
</reference>
<keyword evidence="9" id="KW-1185">Reference proteome</keyword>
<dbReference type="EMBL" id="JAAEDH010000014">
    <property type="protein sequence ID" value="MBR0656046.1"/>
    <property type="molecule type" value="Genomic_DNA"/>
</dbReference>
<dbReference type="InterPro" id="IPR005134">
    <property type="entry name" value="UPF0114"/>
</dbReference>
<dbReference type="InterPro" id="IPR020761">
    <property type="entry name" value="UPF0114_bac"/>
</dbReference>